<sequence length="362" mass="40907">VVVGVDVLAGIGTDVALMHLHGIAQTARSASLKKKARERLDEVAAERELTPEQLADRIAPDFGLDADGSMTLDYGPRRFKVGFDERLKPYVTDEDGALRKILPRPSAKDDQELAPAAHKRFATLKKDVDRVAGDQIRRLERAMAEQRGWRVDEFRTFLMEHPLVWHIARRLVWTAETQEGAFSFRIAEDRTLADADDETVKLPDNASIAIAHPLLLGKEQVDAWSELFADYEILQPFPQLGRPVHTLSEQEANWRHLERYEGMETSPRRLLGLRNRSWDAEEIDGYMGLDRIARNVGSDHRIVVAFSPGFEPRYLDDVDHVEIRQVSLTGSEGDTSRTVRFADLGPVTISEILTDLEALRRA</sequence>
<dbReference type="Proteomes" id="UP001597083">
    <property type="component" value="Unassembled WGS sequence"/>
</dbReference>
<evidence type="ECO:0000313" key="3">
    <source>
        <dbReference type="Proteomes" id="UP001597083"/>
    </source>
</evidence>
<organism evidence="2 3">
    <name type="scientific">Actinomadura adrarensis</name>
    <dbReference type="NCBI Taxonomy" id="1819600"/>
    <lineage>
        <taxon>Bacteria</taxon>
        <taxon>Bacillati</taxon>
        <taxon>Actinomycetota</taxon>
        <taxon>Actinomycetes</taxon>
        <taxon>Streptosporangiales</taxon>
        <taxon>Thermomonosporaceae</taxon>
        <taxon>Actinomadura</taxon>
    </lineage>
</organism>
<reference evidence="3" key="1">
    <citation type="journal article" date="2019" name="Int. J. Syst. Evol. Microbiol.">
        <title>The Global Catalogue of Microorganisms (GCM) 10K type strain sequencing project: providing services to taxonomists for standard genome sequencing and annotation.</title>
        <authorList>
            <consortium name="The Broad Institute Genomics Platform"/>
            <consortium name="The Broad Institute Genome Sequencing Center for Infectious Disease"/>
            <person name="Wu L."/>
            <person name="Ma J."/>
        </authorList>
    </citation>
    <scope>NUCLEOTIDE SEQUENCE [LARGE SCALE GENOMIC DNA]</scope>
    <source>
        <strain evidence="3">JCM 31696</strain>
    </source>
</reference>
<dbReference type="Pfam" id="PF13569">
    <property type="entry name" value="DUF4132"/>
    <property type="match status" value="1"/>
</dbReference>
<dbReference type="InterPro" id="IPR025406">
    <property type="entry name" value="DUF4132"/>
</dbReference>
<gene>
    <name evidence="2" type="ORF">ACFQ07_24330</name>
</gene>
<feature type="non-terminal residue" evidence="2">
    <location>
        <position position="1"/>
    </location>
</feature>
<keyword evidence="3" id="KW-1185">Reference proteome</keyword>
<evidence type="ECO:0000259" key="1">
    <source>
        <dbReference type="Pfam" id="PF13569"/>
    </source>
</evidence>
<feature type="domain" description="DUF4132" evidence="1">
    <location>
        <begin position="96"/>
        <end position="278"/>
    </location>
</feature>
<protein>
    <submittedName>
        <fullName evidence="2">DUF4132 domain-containing protein</fullName>
    </submittedName>
</protein>
<evidence type="ECO:0000313" key="2">
    <source>
        <dbReference type="EMBL" id="MFD0855391.1"/>
    </source>
</evidence>
<accession>A0ABW3CP83</accession>
<name>A0ABW3CP83_9ACTN</name>
<dbReference type="EMBL" id="JBHTIR010003551">
    <property type="protein sequence ID" value="MFD0855391.1"/>
    <property type="molecule type" value="Genomic_DNA"/>
</dbReference>
<proteinExistence type="predicted"/>
<comment type="caution">
    <text evidence="2">The sequence shown here is derived from an EMBL/GenBank/DDBJ whole genome shotgun (WGS) entry which is preliminary data.</text>
</comment>